<dbReference type="Gramene" id="PHT84229">
    <property type="protein sequence ID" value="PHT84229"/>
    <property type="gene ID" value="T459_12672"/>
</dbReference>
<name>A0A2G2ZQG6_CAPAN</name>
<accession>A0A2G2ZQG6</accession>
<organism evidence="1 2">
    <name type="scientific">Capsicum annuum</name>
    <name type="common">Capsicum pepper</name>
    <dbReference type="NCBI Taxonomy" id="4072"/>
    <lineage>
        <taxon>Eukaryota</taxon>
        <taxon>Viridiplantae</taxon>
        <taxon>Streptophyta</taxon>
        <taxon>Embryophyta</taxon>
        <taxon>Tracheophyta</taxon>
        <taxon>Spermatophyta</taxon>
        <taxon>Magnoliopsida</taxon>
        <taxon>eudicotyledons</taxon>
        <taxon>Gunneridae</taxon>
        <taxon>Pentapetalae</taxon>
        <taxon>asterids</taxon>
        <taxon>lamiids</taxon>
        <taxon>Solanales</taxon>
        <taxon>Solanaceae</taxon>
        <taxon>Solanoideae</taxon>
        <taxon>Capsiceae</taxon>
        <taxon>Capsicum</taxon>
    </lineage>
</organism>
<sequence>MLMDRPKEVTGDLLPMDIDDAELEECILQHLVVATSMGRAHHMGQRDGSRNSLSTNERPYFLVFSTHHNSSPTTSVSPSPTRSIIDSAAATIVDSSLPISSHSSESPRHMPHLLLVQYASSARREADAGIAGLSHLMECLKTQENSRAGSVPAELP</sequence>
<evidence type="ECO:0000313" key="2">
    <source>
        <dbReference type="Proteomes" id="UP000222542"/>
    </source>
</evidence>
<comment type="caution">
    <text evidence="1">The sequence shown here is derived from an EMBL/GenBank/DDBJ whole genome shotgun (WGS) entry which is preliminary data.</text>
</comment>
<protein>
    <submittedName>
        <fullName evidence="1">Uncharacterized protein</fullName>
    </submittedName>
</protein>
<reference evidence="1 2" key="1">
    <citation type="journal article" date="2014" name="Nat. Genet.">
        <title>Genome sequence of the hot pepper provides insights into the evolution of pungency in Capsicum species.</title>
        <authorList>
            <person name="Kim S."/>
            <person name="Park M."/>
            <person name="Yeom S.I."/>
            <person name="Kim Y.M."/>
            <person name="Lee J.M."/>
            <person name="Lee H.A."/>
            <person name="Seo E."/>
            <person name="Choi J."/>
            <person name="Cheong K."/>
            <person name="Kim K.T."/>
            <person name="Jung K."/>
            <person name="Lee G.W."/>
            <person name="Oh S.K."/>
            <person name="Bae C."/>
            <person name="Kim S.B."/>
            <person name="Lee H.Y."/>
            <person name="Kim S.Y."/>
            <person name="Kim M.S."/>
            <person name="Kang B.C."/>
            <person name="Jo Y.D."/>
            <person name="Yang H.B."/>
            <person name="Jeong H.J."/>
            <person name="Kang W.H."/>
            <person name="Kwon J.K."/>
            <person name="Shin C."/>
            <person name="Lim J.Y."/>
            <person name="Park J.H."/>
            <person name="Huh J.H."/>
            <person name="Kim J.S."/>
            <person name="Kim B.D."/>
            <person name="Cohen O."/>
            <person name="Paran I."/>
            <person name="Suh M.C."/>
            <person name="Lee S.B."/>
            <person name="Kim Y.K."/>
            <person name="Shin Y."/>
            <person name="Noh S.J."/>
            <person name="Park J."/>
            <person name="Seo Y.S."/>
            <person name="Kwon S.Y."/>
            <person name="Kim H.A."/>
            <person name="Park J.M."/>
            <person name="Kim H.J."/>
            <person name="Choi S.B."/>
            <person name="Bosland P.W."/>
            <person name="Reeves G."/>
            <person name="Jo S.H."/>
            <person name="Lee B.W."/>
            <person name="Cho H.T."/>
            <person name="Choi H.S."/>
            <person name="Lee M.S."/>
            <person name="Yu Y."/>
            <person name="Do Choi Y."/>
            <person name="Park B.S."/>
            <person name="van Deynze A."/>
            <person name="Ashrafi H."/>
            <person name="Hill T."/>
            <person name="Kim W.T."/>
            <person name="Pai H.S."/>
            <person name="Ahn H.K."/>
            <person name="Yeam I."/>
            <person name="Giovannoni J.J."/>
            <person name="Rose J.K."/>
            <person name="Sorensen I."/>
            <person name="Lee S.J."/>
            <person name="Kim R.W."/>
            <person name="Choi I.Y."/>
            <person name="Choi B.S."/>
            <person name="Lim J.S."/>
            <person name="Lee Y.H."/>
            <person name="Choi D."/>
        </authorList>
    </citation>
    <scope>NUCLEOTIDE SEQUENCE [LARGE SCALE GENOMIC DNA]</scope>
    <source>
        <strain evidence="2">cv. CM334</strain>
    </source>
</reference>
<evidence type="ECO:0000313" key="1">
    <source>
        <dbReference type="EMBL" id="PHT84229.1"/>
    </source>
</evidence>
<reference evidence="1 2" key="2">
    <citation type="journal article" date="2017" name="Genome Biol.">
        <title>New reference genome sequences of hot pepper reveal the massive evolution of plant disease-resistance genes by retroduplication.</title>
        <authorList>
            <person name="Kim S."/>
            <person name="Park J."/>
            <person name="Yeom S.I."/>
            <person name="Kim Y.M."/>
            <person name="Seo E."/>
            <person name="Kim K.T."/>
            <person name="Kim M.S."/>
            <person name="Lee J.M."/>
            <person name="Cheong K."/>
            <person name="Shin H.S."/>
            <person name="Kim S.B."/>
            <person name="Han K."/>
            <person name="Lee J."/>
            <person name="Park M."/>
            <person name="Lee H.A."/>
            <person name="Lee H.Y."/>
            <person name="Lee Y."/>
            <person name="Oh S."/>
            <person name="Lee J.H."/>
            <person name="Choi E."/>
            <person name="Choi E."/>
            <person name="Lee S.E."/>
            <person name="Jeon J."/>
            <person name="Kim H."/>
            <person name="Choi G."/>
            <person name="Song H."/>
            <person name="Lee J."/>
            <person name="Lee S.C."/>
            <person name="Kwon J.K."/>
            <person name="Lee H.Y."/>
            <person name="Koo N."/>
            <person name="Hong Y."/>
            <person name="Kim R.W."/>
            <person name="Kang W.H."/>
            <person name="Huh J.H."/>
            <person name="Kang B.C."/>
            <person name="Yang T.J."/>
            <person name="Lee Y.H."/>
            <person name="Bennetzen J.L."/>
            <person name="Choi D."/>
        </authorList>
    </citation>
    <scope>NUCLEOTIDE SEQUENCE [LARGE SCALE GENOMIC DNA]</scope>
    <source>
        <strain evidence="2">cv. CM334</strain>
    </source>
</reference>
<dbReference type="STRING" id="4072.A0A2G2ZQG6"/>
<dbReference type="EMBL" id="AYRZ02000004">
    <property type="protein sequence ID" value="PHT84229.1"/>
    <property type="molecule type" value="Genomic_DNA"/>
</dbReference>
<keyword evidence="2" id="KW-1185">Reference proteome</keyword>
<proteinExistence type="predicted"/>
<dbReference type="Proteomes" id="UP000222542">
    <property type="component" value="Unassembled WGS sequence"/>
</dbReference>
<dbReference type="AlphaFoldDB" id="A0A2G2ZQG6"/>
<gene>
    <name evidence="1" type="ORF">T459_12672</name>
</gene>